<accession>A0ABT2NG29</accession>
<sequence>MTYSDDESSSDNGDTSWTPSCDICYLLYSIKSTVESNASRLTQISTEVNKLMPILTANFDTAFTWDYKIKAQCSDTTNKEYKGTAKGLRALVDIQRDIAKILQDMQKASCENDNLAVIPEWWQLRPEADRPQLIVLCAEKKPDGTLDSAKYVSSHAKLIAYLPSLM</sequence>
<keyword evidence="2" id="KW-1185">Reference proteome</keyword>
<dbReference type="EMBL" id="JAMXFA010000086">
    <property type="protein sequence ID" value="MCT7981642.1"/>
    <property type="molecule type" value="Genomic_DNA"/>
</dbReference>
<protein>
    <submittedName>
        <fullName evidence="1">Uncharacterized protein</fullName>
    </submittedName>
</protein>
<organism evidence="1 2">
    <name type="scientific">Laspinema olomoucense D3b</name>
    <dbReference type="NCBI Taxonomy" id="2953688"/>
    <lineage>
        <taxon>Bacteria</taxon>
        <taxon>Bacillati</taxon>
        <taxon>Cyanobacteriota</taxon>
        <taxon>Cyanophyceae</taxon>
        <taxon>Oscillatoriophycideae</taxon>
        <taxon>Oscillatoriales</taxon>
        <taxon>Laspinemataceae</taxon>
        <taxon>Laspinema</taxon>
        <taxon>Laspinema olomoucense</taxon>
    </lineage>
</organism>
<gene>
    <name evidence="1" type="ORF">NG792_28365</name>
</gene>
<name>A0ABT2NG29_9CYAN</name>
<evidence type="ECO:0000313" key="2">
    <source>
        <dbReference type="Proteomes" id="UP001525961"/>
    </source>
</evidence>
<evidence type="ECO:0000313" key="1">
    <source>
        <dbReference type="EMBL" id="MCT7981642.1"/>
    </source>
</evidence>
<proteinExistence type="predicted"/>
<comment type="caution">
    <text evidence="1">The sequence shown here is derived from an EMBL/GenBank/DDBJ whole genome shotgun (WGS) entry which is preliminary data.</text>
</comment>
<dbReference type="Proteomes" id="UP001525961">
    <property type="component" value="Unassembled WGS sequence"/>
</dbReference>
<dbReference type="RefSeq" id="WP_261237789.1">
    <property type="nucleotide sequence ID" value="NZ_JAMXFA010000086.1"/>
</dbReference>
<reference evidence="1 2" key="1">
    <citation type="journal article" date="2022" name="Front. Microbiol.">
        <title>High genomic differentiation and limited gene flow indicate recent cryptic speciation within the genus Laspinema (cyanobacteria).</title>
        <authorList>
            <person name="Stanojkovic A."/>
            <person name="Skoupy S."/>
            <person name="Skaloud P."/>
            <person name="Dvorak P."/>
        </authorList>
    </citation>
    <scope>NUCLEOTIDE SEQUENCE [LARGE SCALE GENOMIC DNA]</scope>
    <source>
        <strain evidence="1 2">D3b</strain>
    </source>
</reference>